<accession>A0A023DFZ6</accession>
<dbReference type="Proteomes" id="UP000023561">
    <property type="component" value="Unassembled WGS sequence"/>
</dbReference>
<protein>
    <submittedName>
        <fullName evidence="1">Uncharacterized protein</fullName>
    </submittedName>
</protein>
<gene>
    <name evidence="1" type="ORF">GCA01S_029_00890</name>
</gene>
<comment type="caution">
    <text evidence="1">The sequence shown here is derived from an EMBL/GenBank/DDBJ whole genome shotgun (WGS) entry which is preliminary data.</text>
</comment>
<dbReference type="GeneID" id="301192625"/>
<organism evidence="1 2">
    <name type="scientific">Parageobacillus caldoxylosilyticus NBRC 107762</name>
    <dbReference type="NCBI Taxonomy" id="1220594"/>
    <lineage>
        <taxon>Bacteria</taxon>
        <taxon>Bacillati</taxon>
        <taxon>Bacillota</taxon>
        <taxon>Bacilli</taxon>
        <taxon>Bacillales</taxon>
        <taxon>Anoxybacillaceae</taxon>
        <taxon>Saccharococcus</taxon>
    </lineage>
</organism>
<proteinExistence type="predicted"/>
<evidence type="ECO:0000313" key="2">
    <source>
        <dbReference type="Proteomes" id="UP000023561"/>
    </source>
</evidence>
<dbReference type="RefSeq" id="WP_042409264.1">
    <property type="nucleotide sequence ID" value="NZ_BAWO01000029.1"/>
</dbReference>
<keyword evidence="2" id="KW-1185">Reference proteome</keyword>
<name>A0A023DFZ6_9BACL</name>
<reference evidence="1 2" key="1">
    <citation type="submission" date="2014-04" db="EMBL/GenBank/DDBJ databases">
        <title>Whole genome shotgun sequence of Geobacillus caldoxylosilyticus NBRC 107762.</title>
        <authorList>
            <person name="Hosoyama A."/>
            <person name="Hosoyama Y."/>
            <person name="Katano-Makiyama Y."/>
            <person name="Tsuchikane K."/>
            <person name="Ohji S."/>
            <person name="Ichikawa N."/>
            <person name="Yamazoe A."/>
            <person name="Fujita N."/>
        </authorList>
    </citation>
    <scope>NUCLEOTIDE SEQUENCE [LARGE SCALE GENOMIC DNA]</scope>
    <source>
        <strain evidence="1 2">NBRC 107762</strain>
    </source>
</reference>
<sequence length="82" mass="9224">MSVPKNGALPVKNGATGAVFCYGKMYMREQQPGSKQNEYIHWGKEIFMAIVLLGYVAMSVHLQQCSLSQTMTFAPFFRNRMG</sequence>
<dbReference type="AlphaFoldDB" id="A0A023DFZ6"/>
<evidence type="ECO:0000313" key="1">
    <source>
        <dbReference type="EMBL" id="GAJ39911.1"/>
    </source>
</evidence>
<dbReference type="EMBL" id="BAWO01000029">
    <property type="protein sequence ID" value="GAJ39911.1"/>
    <property type="molecule type" value="Genomic_DNA"/>
</dbReference>
<dbReference type="OrthoDB" id="9782576at2"/>